<gene>
    <name evidence="4" type="ORF">C7B46_08265</name>
</gene>
<dbReference type="SUPFAM" id="SSF51735">
    <property type="entry name" value="NAD(P)-binding Rossmann-fold domains"/>
    <property type="match status" value="1"/>
</dbReference>
<proteinExistence type="inferred from homology"/>
<dbReference type="GO" id="GO:0016491">
    <property type="term" value="F:oxidoreductase activity"/>
    <property type="evidence" value="ECO:0007669"/>
    <property type="project" value="UniProtKB-KW"/>
</dbReference>
<dbReference type="Proteomes" id="UP000242972">
    <property type="component" value="Unassembled WGS sequence"/>
</dbReference>
<reference evidence="4 5" key="1">
    <citation type="journal article" date="2014" name="BMC Genomics">
        <title>Comparison of environmental and isolate Sulfobacillus genomes reveals diverse carbon, sulfur, nitrogen, and hydrogen metabolisms.</title>
        <authorList>
            <person name="Justice N.B."/>
            <person name="Norman A."/>
            <person name="Brown C.T."/>
            <person name="Singh A."/>
            <person name="Thomas B.C."/>
            <person name="Banfield J.F."/>
        </authorList>
    </citation>
    <scope>NUCLEOTIDE SEQUENCE [LARGE SCALE GENOMIC DNA]</scope>
    <source>
        <strain evidence="4">AMDSBA4</strain>
    </source>
</reference>
<protein>
    <recommendedName>
        <fullName evidence="6">Oxidoreductase</fullName>
    </recommendedName>
</protein>
<accession>A0A2T2XH76</accession>
<evidence type="ECO:0000256" key="2">
    <source>
        <dbReference type="ARBA" id="ARBA00023002"/>
    </source>
</evidence>
<dbReference type="PANTHER" id="PTHR44196:SF1">
    <property type="entry name" value="DEHYDROGENASE_REDUCTASE SDR FAMILY MEMBER 7B"/>
    <property type="match status" value="1"/>
</dbReference>
<evidence type="ECO:0000256" key="3">
    <source>
        <dbReference type="RuleBase" id="RU000363"/>
    </source>
</evidence>
<keyword evidence="2" id="KW-0560">Oxidoreductase</keyword>
<dbReference type="InterPro" id="IPR002347">
    <property type="entry name" value="SDR_fam"/>
</dbReference>
<dbReference type="EMBL" id="PXYW01000016">
    <property type="protein sequence ID" value="PSR33830.1"/>
    <property type="molecule type" value="Genomic_DNA"/>
</dbReference>
<dbReference type="PRINTS" id="PR00081">
    <property type="entry name" value="GDHRDH"/>
</dbReference>
<comment type="similarity">
    <text evidence="1 3">Belongs to the short-chain dehydrogenases/reductases (SDR) family.</text>
</comment>
<evidence type="ECO:0000313" key="4">
    <source>
        <dbReference type="EMBL" id="PSR33830.1"/>
    </source>
</evidence>
<dbReference type="InterPro" id="IPR036291">
    <property type="entry name" value="NAD(P)-bd_dom_sf"/>
</dbReference>
<sequence length="330" mass="36476">MVPSRWPHASVGDYGRLSSVGNARLPKTLGLTQKRMPHLGSLRCWFIIIQQTLEDCEMLSMRDIAGQRILITGASSGIGAALAQNLARQGARVIVSARRQDRLQSVVQNLQQEGLVAHMVPMDVRDPDQVTASVPQAAQIFGGLDILINNAGIAYFGEVSSISPTSLKDLIDTNIYGVIYTTQSAVSYLAESHGMVVNLSSTLSKRALPLLTLYAGTKSMVNALSDGLRVELRHYSIHVLNYCAPETETELHDNSLHDSNHPLPSPRRHRAAPDVVARHIIRAIRQERREVVANAGFVWMARLMPNVVDTIAYRRIMLPYWREPPHHSGS</sequence>
<dbReference type="Pfam" id="PF00106">
    <property type="entry name" value="adh_short"/>
    <property type="match status" value="1"/>
</dbReference>
<dbReference type="PANTHER" id="PTHR44196">
    <property type="entry name" value="DEHYDROGENASE/REDUCTASE SDR FAMILY MEMBER 7B"/>
    <property type="match status" value="1"/>
</dbReference>
<dbReference type="Gene3D" id="3.40.50.720">
    <property type="entry name" value="NAD(P)-binding Rossmann-like Domain"/>
    <property type="match status" value="1"/>
</dbReference>
<dbReference type="AlphaFoldDB" id="A0A2T2XH76"/>
<evidence type="ECO:0008006" key="6">
    <source>
        <dbReference type="Google" id="ProtNLM"/>
    </source>
</evidence>
<evidence type="ECO:0000256" key="1">
    <source>
        <dbReference type="ARBA" id="ARBA00006484"/>
    </source>
</evidence>
<comment type="caution">
    <text evidence="4">The sequence shown here is derived from an EMBL/GenBank/DDBJ whole genome shotgun (WGS) entry which is preliminary data.</text>
</comment>
<organism evidence="4 5">
    <name type="scientific">Sulfobacillus benefaciens</name>
    <dbReference type="NCBI Taxonomy" id="453960"/>
    <lineage>
        <taxon>Bacteria</taxon>
        <taxon>Bacillati</taxon>
        <taxon>Bacillota</taxon>
        <taxon>Clostridia</taxon>
        <taxon>Eubacteriales</taxon>
        <taxon>Clostridiales Family XVII. Incertae Sedis</taxon>
        <taxon>Sulfobacillus</taxon>
    </lineage>
</organism>
<dbReference type="PRINTS" id="PR00080">
    <property type="entry name" value="SDRFAMILY"/>
</dbReference>
<dbReference type="GO" id="GO:0016020">
    <property type="term" value="C:membrane"/>
    <property type="evidence" value="ECO:0007669"/>
    <property type="project" value="TreeGrafter"/>
</dbReference>
<evidence type="ECO:0000313" key="5">
    <source>
        <dbReference type="Proteomes" id="UP000242972"/>
    </source>
</evidence>
<name>A0A2T2XH76_9FIRM</name>